<feature type="region of interest" description="Disordered" evidence="1">
    <location>
        <begin position="1"/>
        <end position="55"/>
    </location>
</feature>
<evidence type="ECO:0000256" key="1">
    <source>
        <dbReference type="SAM" id="MobiDB-lite"/>
    </source>
</evidence>
<evidence type="ECO:0000313" key="3">
    <source>
        <dbReference type="Proteomes" id="UP000429607"/>
    </source>
</evidence>
<accession>A0A6A3JLV7</accession>
<name>A0A6A3JLV7_9STRA</name>
<dbReference type="AlphaFoldDB" id="A0A6A3JLV7"/>
<dbReference type="EMBL" id="QXFV01002065">
    <property type="protein sequence ID" value="KAE8993445.1"/>
    <property type="molecule type" value="Genomic_DNA"/>
</dbReference>
<comment type="caution">
    <text evidence="2">The sequence shown here is derived from an EMBL/GenBank/DDBJ whole genome shotgun (WGS) entry which is preliminary data.</text>
</comment>
<feature type="compositionally biased region" description="Basic and acidic residues" evidence="1">
    <location>
        <begin position="1"/>
        <end position="11"/>
    </location>
</feature>
<sequence length="204" mass="22798">MKEPQSEKIEEPEQGCKGPQQEAEDGGRCVRPEASGGGVKSPLPPPETQEGSETHECDAATEILPQEMFSAVVAEMKASMQVAPKVAWTTTIAELYARVHDTVRVEEALIPGGKQRYPKLKGEEKAELYKLFRELCVVTEGTYKEWEEYAVAITQKLYNTSWSFKNIVLRMVSKVKWVKTQPLNQWATKIKSGTLPAGKRTTQV</sequence>
<protein>
    <submittedName>
        <fullName evidence="2">Uncharacterized protein</fullName>
    </submittedName>
</protein>
<dbReference type="Proteomes" id="UP000429607">
    <property type="component" value="Unassembled WGS sequence"/>
</dbReference>
<proteinExistence type="predicted"/>
<organism evidence="2 3">
    <name type="scientific">Phytophthora rubi</name>
    <dbReference type="NCBI Taxonomy" id="129364"/>
    <lineage>
        <taxon>Eukaryota</taxon>
        <taxon>Sar</taxon>
        <taxon>Stramenopiles</taxon>
        <taxon>Oomycota</taxon>
        <taxon>Peronosporomycetes</taxon>
        <taxon>Peronosporales</taxon>
        <taxon>Peronosporaceae</taxon>
        <taxon>Phytophthora</taxon>
    </lineage>
</organism>
<gene>
    <name evidence="2" type="ORF">PR001_g20673</name>
</gene>
<reference evidence="2 3" key="1">
    <citation type="submission" date="2018-09" db="EMBL/GenBank/DDBJ databases">
        <title>Genomic investigation of the strawberry pathogen Phytophthora fragariae indicates pathogenicity is determined by transcriptional variation in three key races.</title>
        <authorList>
            <person name="Adams T.M."/>
            <person name="Armitage A.D."/>
            <person name="Sobczyk M.K."/>
            <person name="Bates H.J."/>
            <person name="Dunwell J.M."/>
            <person name="Nellist C.F."/>
            <person name="Harrison R.J."/>
        </authorList>
    </citation>
    <scope>NUCLEOTIDE SEQUENCE [LARGE SCALE GENOMIC DNA]</scope>
    <source>
        <strain evidence="2 3">SCRP249</strain>
    </source>
</reference>
<evidence type="ECO:0000313" key="2">
    <source>
        <dbReference type="EMBL" id="KAE8993445.1"/>
    </source>
</evidence>